<name>A0AAW2FQC2_9HYME</name>
<gene>
    <name evidence="2" type="ORF">PUN28_010062</name>
</gene>
<dbReference type="AlphaFoldDB" id="A0AAW2FQC2"/>
<feature type="compositionally biased region" description="Basic and acidic residues" evidence="1">
    <location>
        <begin position="45"/>
        <end position="64"/>
    </location>
</feature>
<evidence type="ECO:0000313" key="3">
    <source>
        <dbReference type="Proteomes" id="UP001430953"/>
    </source>
</evidence>
<proteinExistence type="predicted"/>
<protein>
    <submittedName>
        <fullName evidence="2">Uncharacterized protein</fullName>
    </submittedName>
</protein>
<evidence type="ECO:0000313" key="2">
    <source>
        <dbReference type="EMBL" id="KAL0116924.1"/>
    </source>
</evidence>
<organism evidence="2 3">
    <name type="scientific">Cardiocondyla obscurior</name>
    <dbReference type="NCBI Taxonomy" id="286306"/>
    <lineage>
        <taxon>Eukaryota</taxon>
        <taxon>Metazoa</taxon>
        <taxon>Ecdysozoa</taxon>
        <taxon>Arthropoda</taxon>
        <taxon>Hexapoda</taxon>
        <taxon>Insecta</taxon>
        <taxon>Pterygota</taxon>
        <taxon>Neoptera</taxon>
        <taxon>Endopterygota</taxon>
        <taxon>Hymenoptera</taxon>
        <taxon>Apocrita</taxon>
        <taxon>Aculeata</taxon>
        <taxon>Formicoidea</taxon>
        <taxon>Formicidae</taxon>
        <taxon>Myrmicinae</taxon>
        <taxon>Cardiocondyla</taxon>
    </lineage>
</organism>
<dbReference type="EMBL" id="JADYXP020000009">
    <property type="protein sequence ID" value="KAL0116924.1"/>
    <property type="molecule type" value="Genomic_DNA"/>
</dbReference>
<dbReference type="Proteomes" id="UP001430953">
    <property type="component" value="Unassembled WGS sequence"/>
</dbReference>
<feature type="region of interest" description="Disordered" evidence="1">
    <location>
        <begin position="1"/>
        <end position="87"/>
    </location>
</feature>
<sequence length="87" mass="9950">MKSGYPEGKTERRQIRGYFFREGIPSGEQPGKQRGGDATARRKQNQGEEMMRFQEKQEGQEKVRISITESDVSSLKQDGGKENVTKR</sequence>
<feature type="compositionally biased region" description="Basic and acidic residues" evidence="1">
    <location>
        <begin position="78"/>
        <end position="87"/>
    </location>
</feature>
<accession>A0AAW2FQC2</accession>
<keyword evidence="3" id="KW-1185">Reference proteome</keyword>
<comment type="caution">
    <text evidence="2">The sequence shown here is derived from an EMBL/GenBank/DDBJ whole genome shotgun (WGS) entry which is preliminary data.</text>
</comment>
<reference evidence="2 3" key="1">
    <citation type="submission" date="2023-03" db="EMBL/GenBank/DDBJ databases">
        <title>High recombination rates correlate with genetic variation in Cardiocondyla obscurior ants.</title>
        <authorList>
            <person name="Errbii M."/>
        </authorList>
    </citation>
    <scope>NUCLEOTIDE SEQUENCE [LARGE SCALE GENOMIC DNA]</scope>
    <source>
        <strain evidence="2">Alpha-2009</strain>
        <tissue evidence="2">Whole body</tissue>
    </source>
</reference>
<feature type="compositionally biased region" description="Polar residues" evidence="1">
    <location>
        <begin position="67"/>
        <end position="76"/>
    </location>
</feature>
<evidence type="ECO:0000256" key="1">
    <source>
        <dbReference type="SAM" id="MobiDB-lite"/>
    </source>
</evidence>